<organism evidence="2 3">
    <name type="scientific">Clostridium pasteurianum BC1</name>
    <dbReference type="NCBI Taxonomy" id="86416"/>
    <lineage>
        <taxon>Bacteria</taxon>
        <taxon>Bacillati</taxon>
        <taxon>Bacillota</taxon>
        <taxon>Clostridia</taxon>
        <taxon>Eubacteriales</taxon>
        <taxon>Clostridiaceae</taxon>
        <taxon>Clostridium</taxon>
    </lineage>
</organism>
<dbReference type="eggNOG" id="COG1633">
    <property type="taxonomic scope" value="Bacteria"/>
</dbReference>
<sequence length="176" mass="19802">MPTGKTKQNIVNKKNNFYHIPNVSNLKKKEKNVSIKELNAVLKGEYMAIDSYEKYIKNIDDSNTKAEFQKIQKEHKRNSIKLSERIQTLGGVPVSSVGVTGRVVETISNVKNIGTKKPLDYLKKAQHGEDMGIKIVSKIVKSDLDEDSSKLVDSMLTEDKNHINTLAGMISTFEQH</sequence>
<dbReference type="SUPFAM" id="SSF47240">
    <property type="entry name" value="Ferritin-like"/>
    <property type="match status" value="1"/>
</dbReference>
<evidence type="ECO:0000313" key="2">
    <source>
        <dbReference type="EMBL" id="AGK98067.1"/>
    </source>
</evidence>
<proteinExistence type="predicted"/>
<dbReference type="RefSeq" id="WP_015616353.1">
    <property type="nucleotide sequence ID" value="NC_021182.1"/>
</dbReference>
<name>R4K4J3_CLOPA</name>
<accession>R4K4J3</accession>
<gene>
    <name evidence="2" type="ORF">Clopa_3261</name>
</gene>
<dbReference type="InterPro" id="IPR012347">
    <property type="entry name" value="Ferritin-like"/>
</dbReference>
<dbReference type="InterPro" id="IPR009078">
    <property type="entry name" value="Ferritin-like_SF"/>
</dbReference>
<dbReference type="PATRIC" id="fig|86416.3.peg.3251"/>
<dbReference type="KEGG" id="cpas:Clopa_3261"/>
<keyword evidence="3" id="KW-1185">Reference proteome</keyword>
<evidence type="ECO:0000259" key="1">
    <source>
        <dbReference type="Pfam" id="PF09537"/>
    </source>
</evidence>
<dbReference type="CDD" id="cd00657">
    <property type="entry name" value="Ferritin_like"/>
    <property type="match status" value="1"/>
</dbReference>
<dbReference type="Proteomes" id="UP000013523">
    <property type="component" value="Chromosome"/>
</dbReference>
<dbReference type="Gene3D" id="1.20.1260.10">
    <property type="match status" value="1"/>
</dbReference>
<dbReference type="Pfam" id="PF09537">
    <property type="entry name" value="DUF2383"/>
    <property type="match status" value="1"/>
</dbReference>
<dbReference type="STRING" id="86416.Clopa_3261"/>
<feature type="domain" description="DUF2383" evidence="1">
    <location>
        <begin position="35"/>
        <end position="141"/>
    </location>
</feature>
<evidence type="ECO:0000313" key="3">
    <source>
        <dbReference type="Proteomes" id="UP000013523"/>
    </source>
</evidence>
<reference evidence="2 3" key="1">
    <citation type="submission" date="2012-01" db="EMBL/GenBank/DDBJ databases">
        <title>Complete sequence of chromosome of Clostridium pasteurianum BC1.</title>
        <authorList>
            <consortium name="US DOE Joint Genome Institute"/>
            <person name="Lucas S."/>
            <person name="Han J."/>
            <person name="Lapidus A."/>
            <person name="Cheng J.-F."/>
            <person name="Goodwin L."/>
            <person name="Pitluck S."/>
            <person name="Peters L."/>
            <person name="Mikhailova N."/>
            <person name="Teshima H."/>
            <person name="Detter J.C."/>
            <person name="Han C."/>
            <person name="Tapia R."/>
            <person name="Land M."/>
            <person name="Hauser L."/>
            <person name="Kyrpides N."/>
            <person name="Ivanova N."/>
            <person name="Pagani I."/>
            <person name="Dunn J."/>
            <person name="Taghavi S."/>
            <person name="Francis A."/>
            <person name="van der Lelie D."/>
            <person name="Woyke T."/>
        </authorList>
    </citation>
    <scope>NUCLEOTIDE SEQUENCE [LARGE SCALE GENOMIC DNA]</scope>
    <source>
        <strain evidence="2 3">BC1</strain>
    </source>
</reference>
<dbReference type="AlphaFoldDB" id="R4K4J3"/>
<dbReference type="HOGENOM" id="CLU_130299_0_0_9"/>
<protein>
    <recommendedName>
        <fullName evidence="1">DUF2383 domain-containing protein</fullName>
    </recommendedName>
</protein>
<dbReference type="InterPro" id="IPR019052">
    <property type="entry name" value="DUF2383"/>
</dbReference>
<dbReference type="OrthoDB" id="1706687at2"/>
<dbReference type="EMBL" id="CP003261">
    <property type="protein sequence ID" value="AGK98067.1"/>
    <property type="molecule type" value="Genomic_DNA"/>
</dbReference>